<dbReference type="AlphaFoldDB" id="A0A6A4HDJ6"/>
<proteinExistence type="predicted"/>
<evidence type="ECO:0000313" key="1">
    <source>
        <dbReference type="EMBL" id="KAE9395125.1"/>
    </source>
</evidence>
<reference evidence="1" key="1">
    <citation type="journal article" date="2019" name="Environ. Microbiol.">
        <title>Fungal ecological strategies reflected in gene transcription - a case study of two litter decomposers.</title>
        <authorList>
            <person name="Barbi F."/>
            <person name="Kohler A."/>
            <person name="Barry K."/>
            <person name="Baskaran P."/>
            <person name="Daum C."/>
            <person name="Fauchery L."/>
            <person name="Ihrmark K."/>
            <person name="Kuo A."/>
            <person name="LaButti K."/>
            <person name="Lipzen A."/>
            <person name="Morin E."/>
            <person name="Grigoriev I.V."/>
            <person name="Henrissat B."/>
            <person name="Lindahl B."/>
            <person name="Martin F."/>
        </authorList>
    </citation>
    <scope>NUCLEOTIDE SEQUENCE</scope>
    <source>
        <strain evidence="1">JB14</strain>
    </source>
</reference>
<accession>A0A6A4HDJ6</accession>
<name>A0A6A4HDJ6_9AGAR</name>
<protein>
    <submittedName>
        <fullName evidence="1">Uncharacterized protein</fullName>
    </submittedName>
</protein>
<sequence>MLFLNGSSESILNHHQSFRAFAALFVRKWHKCTPPPSASFKPFTQHKTRVFGIAVVYCCYIQPLSTSSLHLSLHLPFPAMSYDEDPPAAAGPSGAFFAGAHAFDIYGAEFINTTGDMHSTITYDDSVKSDFSNRYGREFRGSRNNERNYYGGFRTYELLIDLSV</sequence>
<evidence type="ECO:0000313" key="2">
    <source>
        <dbReference type="Proteomes" id="UP000799118"/>
    </source>
</evidence>
<organism evidence="1 2">
    <name type="scientific">Gymnopus androsaceus JB14</name>
    <dbReference type="NCBI Taxonomy" id="1447944"/>
    <lineage>
        <taxon>Eukaryota</taxon>
        <taxon>Fungi</taxon>
        <taxon>Dikarya</taxon>
        <taxon>Basidiomycota</taxon>
        <taxon>Agaricomycotina</taxon>
        <taxon>Agaricomycetes</taxon>
        <taxon>Agaricomycetidae</taxon>
        <taxon>Agaricales</taxon>
        <taxon>Marasmiineae</taxon>
        <taxon>Omphalotaceae</taxon>
        <taxon>Gymnopus</taxon>
    </lineage>
</organism>
<keyword evidence="2" id="KW-1185">Reference proteome</keyword>
<gene>
    <name evidence="1" type="ORF">BT96DRAFT_161079</name>
</gene>
<dbReference type="EMBL" id="ML769537">
    <property type="protein sequence ID" value="KAE9395125.1"/>
    <property type="molecule type" value="Genomic_DNA"/>
</dbReference>
<dbReference type="Proteomes" id="UP000799118">
    <property type="component" value="Unassembled WGS sequence"/>
</dbReference>